<dbReference type="InterPro" id="IPR007278">
    <property type="entry name" value="DUF397"/>
</dbReference>
<dbReference type="EMBL" id="JROO01000011">
    <property type="protein sequence ID" value="KIH99494.1"/>
    <property type="molecule type" value="Genomic_DNA"/>
</dbReference>
<gene>
    <name evidence="2" type="ORF">LP52_07540</name>
</gene>
<dbReference type="Proteomes" id="UP000031675">
    <property type="component" value="Unassembled WGS sequence"/>
</dbReference>
<dbReference type="OrthoDB" id="4570646at2"/>
<dbReference type="AlphaFoldDB" id="A0A0C2FJG4"/>
<organism evidence="2 3">
    <name type="scientific">Streptomonospora alba</name>
    <dbReference type="NCBI Taxonomy" id="183763"/>
    <lineage>
        <taxon>Bacteria</taxon>
        <taxon>Bacillati</taxon>
        <taxon>Actinomycetota</taxon>
        <taxon>Actinomycetes</taxon>
        <taxon>Streptosporangiales</taxon>
        <taxon>Nocardiopsidaceae</taxon>
        <taxon>Streptomonospora</taxon>
    </lineage>
</organism>
<accession>A0A0C2FJG4</accession>
<sequence>MLEETWRTSSYSNSKGGECVEVAATSDRGAAVRDTKHRDAGHLEMPSAEWTAFVAAVRSAEL</sequence>
<evidence type="ECO:0000259" key="1">
    <source>
        <dbReference type="Pfam" id="PF04149"/>
    </source>
</evidence>
<evidence type="ECO:0000313" key="3">
    <source>
        <dbReference type="Proteomes" id="UP000031675"/>
    </source>
</evidence>
<reference evidence="3" key="1">
    <citation type="journal article" date="2015" name="Chem. Biol.">
        <title>Structure, bioactivity, and resistance mechanism of streptomonomicin, an unusual lasso Peptide from an understudied halophilic actinomycete.</title>
        <authorList>
            <person name="Metelev M."/>
            <person name="Tietz J.I."/>
            <person name="Melby J.O."/>
            <person name="Blair P.M."/>
            <person name="Zhu L."/>
            <person name="Livnat I."/>
            <person name="Severinov K."/>
            <person name="Mitchell D.A."/>
        </authorList>
    </citation>
    <scope>NUCLEOTIDE SEQUENCE [LARGE SCALE GENOMIC DNA]</scope>
    <source>
        <strain evidence="3">YIM 90003</strain>
    </source>
</reference>
<dbReference type="Pfam" id="PF04149">
    <property type="entry name" value="DUF397"/>
    <property type="match status" value="1"/>
</dbReference>
<evidence type="ECO:0000313" key="2">
    <source>
        <dbReference type="EMBL" id="KIH99494.1"/>
    </source>
</evidence>
<feature type="domain" description="DUF397" evidence="1">
    <location>
        <begin position="5"/>
        <end position="58"/>
    </location>
</feature>
<name>A0A0C2FJG4_9ACTN</name>
<protein>
    <recommendedName>
        <fullName evidence="1">DUF397 domain-containing protein</fullName>
    </recommendedName>
</protein>
<proteinExistence type="predicted"/>
<comment type="caution">
    <text evidence="2">The sequence shown here is derived from an EMBL/GenBank/DDBJ whole genome shotgun (WGS) entry which is preliminary data.</text>
</comment>
<keyword evidence="3" id="KW-1185">Reference proteome</keyword>